<dbReference type="GO" id="GO:0003735">
    <property type="term" value="F:structural constituent of ribosome"/>
    <property type="evidence" value="ECO:0007669"/>
    <property type="project" value="InterPro"/>
</dbReference>
<evidence type="ECO:0000313" key="9">
    <source>
        <dbReference type="Proteomes" id="UP000317429"/>
    </source>
</evidence>
<evidence type="ECO:0000256" key="3">
    <source>
        <dbReference type="ARBA" id="ARBA00023274"/>
    </source>
</evidence>
<feature type="region of interest" description="Disordered" evidence="7">
    <location>
        <begin position="230"/>
        <end position="264"/>
    </location>
</feature>
<evidence type="ECO:0000256" key="7">
    <source>
        <dbReference type="SAM" id="MobiDB-lite"/>
    </source>
</evidence>
<accession>A0A518D5L0</accession>
<evidence type="ECO:0000256" key="2">
    <source>
        <dbReference type="ARBA" id="ARBA00022980"/>
    </source>
</evidence>
<dbReference type="RefSeq" id="WP_231954090.1">
    <property type="nucleotide sequence ID" value="NZ_CP036291.1"/>
</dbReference>
<dbReference type="Proteomes" id="UP000317429">
    <property type="component" value="Chromosome"/>
</dbReference>
<dbReference type="GO" id="GO:0006412">
    <property type="term" value="P:translation"/>
    <property type="evidence" value="ECO:0007669"/>
    <property type="project" value="UniProtKB-UniRule"/>
</dbReference>
<evidence type="ECO:0000256" key="4">
    <source>
        <dbReference type="ARBA" id="ARBA00035256"/>
    </source>
</evidence>
<organism evidence="8 9">
    <name type="scientific">Pirellulimonas nuda</name>
    <dbReference type="NCBI Taxonomy" id="2528009"/>
    <lineage>
        <taxon>Bacteria</taxon>
        <taxon>Pseudomonadati</taxon>
        <taxon>Planctomycetota</taxon>
        <taxon>Planctomycetia</taxon>
        <taxon>Pirellulales</taxon>
        <taxon>Lacipirellulaceae</taxon>
        <taxon>Pirellulimonas</taxon>
    </lineage>
</organism>
<evidence type="ECO:0000256" key="6">
    <source>
        <dbReference type="RuleBase" id="RU003631"/>
    </source>
</evidence>
<protein>
    <recommendedName>
        <fullName evidence="4 5">Small ribosomal subunit protein uS2</fullName>
    </recommendedName>
</protein>
<comment type="similarity">
    <text evidence="1 5 6">Belongs to the universal ribosomal protein uS2 family.</text>
</comment>
<keyword evidence="9" id="KW-1185">Reference proteome</keyword>
<evidence type="ECO:0000256" key="1">
    <source>
        <dbReference type="ARBA" id="ARBA00006242"/>
    </source>
</evidence>
<evidence type="ECO:0000313" key="8">
    <source>
        <dbReference type="EMBL" id="QDU86756.1"/>
    </source>
</evidence>
<dbReference type="PANTHER" id="PTHR12534">
    <property type="entry name" value="30S RIBOSOMAL PROTEIN S2 PROKARYOTIC AND ORGANELLAR"/>
    <property type="match status" value="1"/>
</dbReference>
<dbReference type="EMBL" id="CP036291">
    <property type="protein sequence ID" value="QDU86756.1"/>
    <property type="molecule type" value="Genomic_DNA"/>
</dbReference>
<dbReference type="PANTHER" id="PTHR12534:SF0">
    <property type="entry name" value="SMALL RIBOSOMAL SUBUNIT PROTEIN US2M"/>
    <property type="match status" value="1"/>
</dbReference>
<dbReference type="AlphaFoldDB" id="A0A518D5L0"/>
<dbReference type="InterPro" id="IPR018130">
    <property type="entry name" value="Ribosomal_uS2_CS"/>
</dbReference>
<feature type="compositionally biased region" description="Basic and acidic residues" evidence="7">
    <location>
        <begin position="236"/>
        <end position="264"/>
    </location>
</feature>
<dbReference type="PRINTS" id="PR00395">
    <property type="entry name" value="RIBOSOMALS2"/>
</dbReference>
<name>A0A518D5L0_9BACT</name>
<dbReference type="SUPFAM" id="SSF52313">
    <property type="entry name" value="Ribosomal protein S2"/>
    <property type="match status" value="1"/>
</dbReference>
<keyword evidence="3 5" id="KW-0687">Ribonucleoprotein</keyword>
<proteinExistence type="inferred from homology"/>
<sequence>MSNLVNELVEAGVHFGHRSSRWNPKMRPYIYARKNLIHIIDVRETVRGLLRAKKYLAQVASRNSLILFVGTKRQAADAIEHEASRCGQPYVAERWLGGTLTNFRTIRDRLSRLEEVEAIRAGEAIHGYSKKAQSTLNREYRKMHRNLNGMRTMTRLPECMVVIDPKKEKNAVIEARKLGIAVVALTDTDCDPDMVDLPIPGNDDSLRSIEMITKILADAVMAGRVQANIQSQSAREGADAKKAEAQKASDAAMAEKSEAEPAAT</sequence>
<dbReference type="GO" id="GO:0022627">
    <property type="term" value="C:cytosolic small ribosomal subunit"/>
    <property type="evidence" value="ECO:0007669"/>
    <property type="project" value="TreeGrafter"/>
</dbReference>
<dbReference type="PROSITE" id="PS00962">
    <property type="entry name" value="RIBOSOMAL_S2_1"/>
    <property type="match status" value="1"/>
</dbReference>
<dbReference type="InterPro" id="IPR001865">
    <property type="entry name" value="Ribosomal_uS2"/>
</dbReference>
<dbReference type="HAMAP" id="MF_00291_B">
    <property type="entry name" value="Ribosomal_uS2_B"/>
    <property type="match status" value="1"/>
</dbReference>
<reference evidence="8 9" key="1">
    <citation type="submission" date="2019-02" db="EMBL/GenBank/DDBJ databases">
        <title>Deep-cultivation of Planctomycetes and their phenomic and genomic characterization uncovers novel biology.</title>
        <authorList>
            <person name="Wiegand S."/>
            <person name="Jogler M."/>
            <person name="Boedeker C."/>
            <person name="Pinto D."/>
            <person name="Vollmers J."/>
            <person name="Rivas-Marin E."/>
            <person name="Kohn T."/>
            <person name="Peeters S.H."/>
            <person name="Heuer A."/>
            <person name="Rast P."/>
            <person name="Oberbeckmann S."/>
            <person name="Bunk B."/>
            <person name="Jeske O."/>
            <person name="Meyerdierks A."/>
            <person name="Storesund J.E."/>
            <person name="Kallscheuer N."/>
            <person name="Luecker S."/>
            <person name="Lage O.M."/>
            <person name="Pohl T."/>
            <person name="Merkel B.J."/>
            <person name="Hornburger P."/>
            <person name="Mueller R.-W."/>
            <person name="Bruemmer F."/>
            <person name="Labrenz M."/>
            <person name="Spormann A.M."/>
            <person name="Op den Camp H."/>
            <person name="Overmann J."/>
            <person name="Amann R."/>
            <person name="Jetten M.S.M."/>
            <person name="Mascher T."/>
            <person name="Medema M.H."/>
            <person name="Devos D.P."/>
            <person name="Kaster A.-K."/>
            <person name="Ovreas L."/>
            <person name="Rohde M."/>
            <person name="Galperin M.Y."/>
            <person name="Jogler C."/>
        </authorList>
    </citation>
    <scope>NUCLEOTIDE SEQUENCE [LARGE SCALE GENOMIC DNA]</scope>
    <source>
        <strain evidence="8 9">Pla175</strain>
    </source>
</reference>
<dbReference type="Gene3D" id="1.10.287.610">
    <property type="entry name" value="Helix hairpin bin"/>
    <property type="match status" value="1"/>
</dbReference>
<dbReference type="CDD" id="cd01425">
    <property type="entry name" value="RPS2"/>
    <property type="match status" value="1"/>
</dbReference>
<dbReference type="PROSITE" id="PS00963">
    <property type="entry name" value="RIBOSOMAL_S2_2"/>
    <property type="match status" value="1"/>
</dbReference>
<gene>
    <name evidence="5 8" type="primary">rpsB</name>
    <name evidence="8" type="ORF">Pla175_01060</name>
</gene>
<dbReference type="Gene3D" id="3.40.50.10490">
    <property type="entry name" value="Glucose-6-phosphate isomerase like protein, domain 1"/>
    <property type="match status" value="1"/>
</dbReference>
<dbReference type="InterPro" id="IPR023591">
    <property type="entry name" value="Ribosomal_uS2_flav_dom_sf"/>
</dbReference>
<evidence type="ECO:0000256" key="5">
    <source>
        <dbReference type="HAMAP-Rule" id="MF_00291"/>
    </source>
</evidence>
<dbReference type="Pfam" id="PF00318">
    <property type="entry name" value="Ribosomal_S2"/>
    <property type="match status" value="1"/>
</dbReference>
<dbReference type="InterPro" id="IPR005706">
    <property type="entry name" value="Ribosomal_uS2_bac/mit/plastid"/>
</dbReference>
<dbReference type="NCBIfam" id="TIGR01011">
    <property type="entry name" value="rpsB_bact"/>
    <property type="match status" value="1"/>
</dbReference>
<dbReference type="KEGG" id="pnd:Pla175_01060"/>
<keyword evidence="2 5" id="KW-0689">Ribosomal protein</keyword>